<accession>A0AA40ZS41</accession>
<comment type="caution">
    <text evidence="1">The sequence shown here is derived from an EMBL/GenBank/DDBJ whole genome shotgun (WGS) entry which is preliminary data.</text>
</comment>
<proteinExistence type="predicted"/>
<organism evidence="1 2">
    <name type="scientific">Caecibacteroides pullorum</name>
    <dbReference type="NCBI Taxonomy" id="2725562"/>
    <lineage>
        <taxon>Bacteria</taxon>
        <taxon>Pseudomonadati</taxon>
        <taxon>Bacteroidota</taxon>
        <taxon>Bacteroidia</taxon>
        <taxon>Bacteroidales</taxon>
        <taxon>Bacteroidaceae</taxon>
        <taxon>Caecibacteroides</taxon>
    </lineage>
</organism>
<protein>
    <submittedName>
        <fullName evidence="1">DUF4494 domain-containing protein</fullName>
    </submittedName>
</protein>
<dbReference type="InterPro" id="IPR027848">
    <property type="entry name" value="DUF4494"/>
</dbReference>
<evidence type="ECO:0000313" key="2">
    <source>
        <dbReference type="Proteomes" id="UP000698924"/>
    </source>
</evidence>
<reference evidence="1 2" key="1">
    <citation type="journal article" date="2021" name="Sci. Rep.">
        <title>The distribution of antibiotic resistance genes in chicken gut microbiota commensals.</title>
        <authorList>
            <person name="Juricova H."/>
            <person name="Matiasovicova J."/>
            <person name="Kubasova T."/>
            <person name="Cejkova D."/>
            <person name="Rychlik I."/>
        </authorList>
    </citation>
    <scope>NUCLEOTIDE SEQUENCE [LARGE SCALE GENOMIC DNA]</scope>
    <source>
        <strain evidence="1 2">An421</strain>
    </source>
</reference>
<keyword evidence="2" id="KW-1185">Reference proteome</keyword>
<sequence>MEQNWFECSIRYEKTMENGMLKKVTEKYLVDALSFTEAEARIIEEITPFISGEFTVANIKRANYSELFPCDEEVADRWFKCKLAFITLDEKTGVEKKTPTQVLVQAADLRDAVKKLDEGMKGTMADYEIAAVAETPVVDVYPYAADEEGGHEERREPTATELLAACRDGEKTEVVVRGQNVIVDKTGKNTVVITYSYDNNEKQSPN</sequence>
<dbReference type="AlphaFoldDB" id="A0AA40ZS41"/>
<dbReference type="RefSeq" id="WP_204971039.1">
    <property type="nucleotide sequence ID" value="NZ_JAAZTS010000002.1"/>
</dbReference>
<evidence type="ECO:0000313" key="1">
    <source>
        <dbReference type="EMBL" id="MBM6856554.1"/>
    </source>
</evidence>
<dbReference type="Pfam" id="PF14902">
    <property type="entry name" value="DUF4494"/>
    <property type="match status" value="1"/>
</dbReference>
<dbReference type="EMBL" id="JACJMO010000002">
    <property type="protein sequence ID" value="MBM6856554.1"/>
    <property type="molecule type" value="Genomic_DNA"/>
</dbReference>
<name>A0AA40ZS41_9BACT</name>
<dbReference type="Proteomes" id="UP000698924">
    <property type="component" value="Unassembled WGS sequence"/>
</dbReference>
<gene>
    <name evidence="1" type="ORF">H6D15_02865</name>
</gene>